<proteinExistence type="inferred from homology"/>
<comment type="function">
    <text evidence="5">Required for morphogenesis and for the elongation of the flagellar filament by facilitating polymerization of the flagellin monomers at the tip of growing filament. Forms a capping structure, which prevents flagellin subunits (transported through the central channel of the flagellum) from leaking out without polymerization at the distal end.</text>
</comment>
<name>A0A1G7JKS5_9ACTN</name>
<dbReference type="GO" id="GO:0007155">
    <property type="term" value="P:cell adhesion"/>
    <property type="evidence" value="ECO:0007669"/>
    <property type="project" value="InterPro"/>
</dbReference>
<keyword evidence="5" id="KW-0964">Secreted</keyword>
<keyword evidence="9" id="KW-1185">Reference proteome</keyword>
<dbReference type="GO" id="GO:0009424">
    <property type="term" value="C:bacterial-type flagellum hook"/>
    <property type="evidence" value="ECO:0007669"/>
    <property type="project" value="UniProtKB-UniRule"/>
</dbReference>
<dbReference type="Proteomes" id="UP000199406">
    <property type="component" value="Unassembled WGS sequence"/>
</dbReference>
<dbReference type="InterPro" id="IPR010809">
    <property type="entry name" value="FliD_C"/>
</dbReference>
<evidence type="ECO:0000256" key="2">
    <source>
        <dbReference type="ARBA" id="ARBA00011255"/>
    </source>
</evidence>
<dbReference type="STRING" id="1550231.SAMN05660662_1572"/>
<dbReference type="GO" id="GO:0071973">
    <property type="term" value="P:bacterial-type flagellum-dependent cell motility"/>
    <property type="evidence" value="ECO:0007669"/>
    <property type="project" value="TreeGrafter"/>
</dbReference>
<comment type="subcellular location">
    <subcellularLocation>
        <location evidence="5">Secreted</location>
    </subcellularLocation>
    <subcellularLocation>
        <location evidence="5">Bacterial flagellum</location>
    </subcellularLocation>
</comment>
<keyword evidence="8" id="KW-0282">Flagellum</keyword>
<feature type="domain" description="Flagellar hook-associated protein 2 C-terminal" evidence="7">
    <location>
        <begin position="207"/>
        <end position="445"/>
    </location>
</feature>
<evidence type="ECO:0000256" key="4">
    <source>
        <dbReference type="ARBA" id="ARBA00023143"/>
    </source>
</evidence>
<dbReference type="GO" id="GO:0005576">
    <property type="term" value="C:extracellular region"/>
    <property type="evidence" value="ECO:0007669"/>
    <property type="project" value="UniProtKB-SubCell"/>
</dbReference>
<keyword evidence="4 5" id="KW-0975">Bacterial flagellum</keyword>
<reference evidence="9" key="1">
    <citation type="submission" date="2016-10" db="EMBL/GenBank/DDBJ databases">
        <authorList>
            <person name="Varghese N."/>
            <person name="Submissions S."/>
        </authorList>
    </citation>
    <scope>NUCLEOTIDE SEQUENCE [LARGE SCALE GENOMIC DNA]</scope>
    <source>
        <strain evidence="9">DSM 44268</strain>
    </source>
</reference>
<dbReference type="GO" id="GO:0009421">
    <property type="term" value="C:bacterial-type flagellum filament cap"/>
    <property type="evidence" value="ECO:0007669"/>
    <property type="project" value="InterPro"/>
</dbReference>
<evidence type="ECO:0000259" key="7">
    <source>
        <dbReference type="Pfam" id="PF07195"/>
    </source>
</evidence>
<dbReference type="AlphaFoldDB" id="A0A1G7JKS5"/>
<dbReference type="PANTHER" id="PTHR30288">
    <property type="entry name" value="FLAGELLAR CAP/ASSEMBLY PROTEIN FLID"/>
    <property type="match status" value="1"/>
</dbReference>
<evidence type="ECO:0000259" key="6">
    <source>
        <dbReference type="Pfam" id="PF02465"/>
    </source>
</evidence>
<evidence type="ECO:0000313" key="9">
    <source>
        <dbReference type="Proteomes" id="UP000199406"/>
    </source>
</evidence>
<comment type="subunit">
    <text evidence="2 5">Homopentamer.</text>
</comment>
<comment type="similarity">
    <text evidence="1 5">Belongs to the FliD family.</text>
</comment>
<organism evidence="8 9">
    <name type="scientific">Blastococcus aurantiacus</name>
    <dbReference type="NCBI Taxonomy" id="1550231"/>
    <lineage>
        <taxon>Bacteria</taxon>
        <taxon>Bacillati</taxon>
        <taxon>Actinomycetota</taxon>
        <taxon>Actinomycetes</taxon>
        <taxon>Geodermatophilales</taxon>
        <taxon>Geodermatophilaceae</taxon>
        <taxon>Blastococcus</taxon>
    </lineage>
</organism>
<evidence type="ECO:0000256" key="1">
    <source>
        <dbReference type="ARBA" id="ARBA00009764"/>
    </source>
</evidence>
<keyword evidence="3" id="KW-0175">Coiled coil</keyword>
<evidence type="ECO:0000256" key="5">
    <source>
        <dbReference type="RuleBase" id="RU362066"/>
    </source>
</evidence>
<protein>
    <recommendedName>
        <fullName evidence="5">Flagellar hook-associated protein 2</fullName>
        <shortName evidence="5">HAP2</shortName>
    </recommendedName>
    <alternativeName>
        <fullName evidence="5">Flagellar cap protein</fullName>
    </alternativeName>
</protein>
<keyword evidence="8" id="KW-0966">Cell projection</keyword>
<evidence type="ECO:0000256" key="3">
    <source>
        <dbReference type="ARBA" id="ARBA00023054"/>
    </source>
</evidence>
<dbReference type="EMBL" id="FNBT01000002">
    <property type="protein sequence ID" value="SDF25562.1"/>
    <property type="molecule type" value="Genomic_DNA"/>
</dbReference>
<gene>
    <name evidence="8" type="ORF">SAMN05660662_1572</name>
</gene>
<dbReference type="InterPro" id="IPR003481">
    <property type="entry name" value="FliD_N"/>
</dbReference>
<dbReference type="Pfam" id="PF07195">
    <property type="entry name" value="FliD_C"/>
    <property type="match status" value="1"/>
</dbReference>
<sequence length="463" mass="46978">MAGMSVGGLVSGMDTASIIDGLISVEANSQTLLKQRLSATQSQGTAYRAINTRFDAVRSAAEALTKDAAWQSAKALSSSTSVTASSVGGATAGSVTFTVDQVAKAHSAVSSTTWTATGTQTADDIDFGATTLDVVVGGKTTNVSLDRNGDGKATLSEAAAAINAAGLGVTATPLKVTDTGYRMSLTSTTTGAASAFSATGFTTATQGRNAEITVGDAGSSYSMSSPTNTFSGLIAGTTITVTKPETGVTVNVTPDPDAVAAKVESLVTAVNGLLDSISAYTDADSGTASLKGDSTLRQLATQTLDVLAFAVGSDGSASKVGLQLTKDGHYTFDKTKFTAQLAADPTVARRMFDSATANGGADDDLATTADNGTTPTGIAAKLLAMAKSATDTTIGSLTVLAKGTDTRAKELKDSIAAWDLRLEMRRATLTRQFTAMETALSTMQNQSNWLASAMSSMSGTKKQ</sequence>
<evidence type="ECO:0000313" key="8">
    <source>
        <dbReference type="EMBL" id="SDF25562.1"/>
    </source>
</evidence>
<feature type="domain" description="Flagellar hook-associated protein 2 N-terminal" evidence="6">
    <location>
        <begin position="11"/>
        <end position="106"/>
    </location>
</feature>
<dbReference type="InterPro" id="IPR040026">
    <property type="entry name" value="FliD"/>
</dbReference>
<accession>A0A1G7JKS5</accession>
<dbReference type="PANTHER" id="PTHR30288:SF0">
    <property type="entry name" value="FLAGELLAR HOOK-ASSOCIATED PROTEIN 2"/>
    <property type="match status" value="1"/>
</dbReference>
<dbReference type="Pfam" id="PF02465">
    <property type="entry name" value="FliD_N"/>
    <property type="match status" value="1"/>
</dbReference>
<keyword evidence="8" id="KW-0969">Cilium</keyword>